<sequence length="48" mass="5419">LADPALYEDAKTGELEVWNKKYAEVMDALHRAEALWMGAQEKLEKANA</sequence>
<evidence type="ECO:0008006" key="2">
    <source>
        <dbReference type="Google" id="ProtNLM"/>
    </source>
</evidence>
<gene>
    <name evidence="1" type="ORF">LCGC14_1320520</name>
</gene>
<evidence type="ECO:0000313" key="1">
    <source>
        <dbReference type="EMBL" id="KKM82343.1"/>
    </source>
</evidence>
<proteinExistence type="predicted"/>
<accession>A0A0F9KK76</accession>
<comment type="caution">
    <text evidence="1">The sequence shown here is derived from an EMBL/GenBank/DDBJ whole genome shotgun (WGS) entry which is preliminary data.</text>
</comment>
<reference evidence="1" key="1">
    <citation type="journal article" date="2015" name="Nature">
        <title>Complex archaea that bridge the gap between prokaryotes and eukaryotes.</title>
        <authorList>
            <person name="Spang A."/>
            <person name="Saw J.H."/>
            <person name="Jorgensen S.L."/>
            <person name="Zaremba-Niedzwiedzka K."/>
            <person name="Martijn J."/>
            <person name="Lind A.E."/>
            <person name="van Eijk R."/>
            <person name="Schleper C."/>
            <person name="Guy L."/>
            <person name="Ettema T.J."/>
        </authorList>
    </citation>
    <scope>NUCLEOTIDE SEQUENCE</scope>
</reference>
<protein>
    <recommendedName>
        <fullName evidence="2">ABC transporter Uup C-terminal domain-containing protein</fullName>
    </recommendedName>
</protein>
<name>A0A0F9KK76_9ZZZZ</name>
<dbReference type="AlphaFoldDB" id="A0A0F9KK76"/>
<dbReference type="EMBL" id="LAZR01007876">
    <property type="protein sequence ID" value="KKM82343.1"/>
    <property type="molecule type" value="Genomic_DNA"/>
</dbReference>
<feature type="non-terminal residue" evidence="1">
    <location>
        <position position="1"/>
    </location>
</feature>
<organism evidence="1">
    <name type="scientific">marine sediment metagenome</name>
    <dbReference type="NCBI Taxonomy" id="412755"/>
    <lineage>
        <taxon>unclassified sequences</taxon>
        <taxon>metagenomes</taxon>
        <taxon>ecological metagenomes</taxon>
    </lineage>
</organism>